<protein>
    <recommendedName>
        <fullName evidence="2">Glycoside hydrolase family 13 N-terminal domain-containing protein</fullName>
    </recommendedName>
</protein>
<dbReference type="SUPFAM" id="SSF81296">
    <property type="entry name" value="E set domains"/>
    <property type="match status" value="1"/>
</dbReference>
<dbReference type="EMBL" id="CP053085">
    <property type="protein sequence ID" value="QJR34190.1"/>
    <property type="molecule type" value="Genomic_DNA"/>
</dbReference>
<dbReference type="AlphaFoldDB" id="A0A6M4IHV1"/>
<gene>
    <name evidence="3" type="ORF">HKW67_01005</name>
</gene>
<name>A0A6M4IHV1_9BACT</name>
<dbReference type="GO" id="GO:0004553">
    <property type="term" value="F:hydrolase activity, hydrolyzing O-glycosyl compounds"/>
    <property type="evidence" value="ECO:0007669"/>
    <property type="project" value="InterPro"/>
</dbReference>
<dbReference type="InterPro" id="IPR014756">
    <property type="entry name" value="Ig_E-set"/>
</dbReference>
<evidence type="ECO:0000313" key="4">
    <source>
        <dbReference type="Proteomes" id="UP000500938"/>
    </source>
</evidence>
<dbReference type="GO" id="GO:0005975">
    <property type="term" value="P:carbohydrate metabolic process"/>
    <property type="evidence" value="ECO:0007669"/>
    <property type="project" value="InterPro"/>
</dbReference>
<dbReference type="Gene3D" id="2.60.40.10">
    <property type="entry name" value="Immunoglobulins"/>
    <property type="match status" value="1"/>
</dbReference>
<sequence length="212" mass="22511">MNSDRPHKPNEPNDLDLTGFVDDPLLVARVRASYAQLPAPDAAQIARCTTSVLAAAMHAPARRFGGALRPRWWWGAAAAAVLVVSVLRPWRPEVAVRHADSAFAGASGESRAASAVGTTAASGDAIRFDLTLPNAAQEVALVGDFNGWDEHATPMLRRSNDGAWTAKVPLPPGRHVYAFVIDGRTWLVDPLAPQVPDEGYGPANAVVVDGPR</sequence>
<dbReference type="InterPro" id="IPR013783">
    <property type="entry name" value="Ig-like_fold"/>
</dbReference>
<organism evidence="3 4">
    <name type="scientific">Gemmatimonas groenlandica</name>
    <dbReference type="NCBI Taxonomy" id="2732249"/>
    <lineage>
        <taxon>Bacteria</taxon>
        <taxon>Pseudomonadati</taxon>
        <taxon>Gemmatimonadota</taxon>
        <taxon>Gemmatimonadia</taxon>
        <taxon>Gemmatimonadales</taxon>
        <taxon>Gemmatimonadaceae</taxon>
        <taxon>Gemmatimonas</taxon>
    </lineage>
</organism>
<dbReference type="CDD" id="cd07184">
    <property type="entry name" value="E_set_Isoamylase_like_N"/>
    <property type="match status" value="1"/>
</dbReference>
<feature type="domain" description="Glycoside hydrolase family 13 N-terminal" evidence="2">
    <location>
        <begin position="135"/>
        <end position="191"/>
    </location>
</feature>
<dbReference type="InterPro" id="IPR004193">
    <property type="entry name" value="Glyco_hydro_13_N"/>
</dbReference>
<evidence type="ECO:0000313" key="3">
    <source>
        <dbReference type="EMBL" id="QJR34190.1"/>
    </source>
</evidence>
<accession>A0A6M4IHV1</accession>
<dbReference type="RefSeq" id="WP_171223616.1">
    <property type="nucleotide sequence ID" value="NZ_CP053085.1"/>
</dbReference>
<evidence type="ECO:0000256" key="1">
    <source>
        <dbReference type="ARBA" id="ARBA00010926"/>
    </source>
</evidence>
<dbReference type="Proteomes" id="UP000500938">
    <property type="component" value="Chromosome"/>
</dbReference>
<dbReference type="KEGG" id="ggr:HKW67_01005"/>
<dbReference type="Pfam" id="PF02922">
    <property type="entry name" value="CBM_48"/>
    <property type="match status" value="1"/>
</dbReference>
<keyword evidence="4" id="KW-1185">Reference proteome</keyword>
<reference evidence="3 4" key="1">
    <citation type="submission" date="2020-05" db="EMBL/GenBank/DDBJ databases">
        <title>Complete genome sequence of Gemmatimonas greenlandica TET16.</title>
        <authorList>
            <person name="Zeng Y."/>
        </authorList>
    </citation>
    <scope>NUCLEOTIDE SEQUENCE [LARGE SCALE GENOMIC DNA]</scope>
    <source>
        <strain evidence="3 4">TET16</strain>
    </source>
</reference>
<dbReference type="PANTHER" id="PTHR10343">
    <property type="entry name" value="5'-AMP-ACTIVATED PROTEIN KINASE , BETA SUBUNIT"/>
    <property type="match status" value="1"/>
</dbReference>
<evidence type="ECO:0000259" key="2">
    <source>
        <dbReference type="Pfam" id="PF02922"/>
    </source>
</evidence>
<dbReference type="InterPro" id="IPR050827">
    <property type="entry name" value="CRP1_MDG1_kinase"/>
</dbReference>
<comment type="similarity">
    <text evidence="1">Belongs to the 5'-AMP-activated protein kinase beta subunit family.</text>
</comment>
<proteinExistence type="inferred from homology"/>
<dbReference type="PANTHER" id="PTHR10343:SF84">
    <property type="entry name" value="5'-AMP-ACTIVATED PROTEIN KINASE SUBUNIT BETA-1"/>
    <property type="match status" value="1"/>
</dbReference>